<dbReference type="EMBL" id="BAAABX010000086">
    <property type="protein sequence ID" value="GAA0435995.1"/>
    <property type="molecule type" value="Genomic_DNA"/>
</dbReference>
<comment type="caution">
    <text evidence="2">The sequence shown here is derived from an EMBL/GenBank/DDBJ whole genome shotgun (WGS) entry which is preliminary data.</text>
</comment>
<proteinExistence type="predicted"/>
<feature type="compositionally biased region" description="Basic residues" evidence="1">
    <location>
        <begin position="56"/>
        <end position="65"/>
    </location>
</feature>
<name>A0ABN0Z6S3_9ACTN</name>
<gene>
    <name evidence="2" type="ORF">GCM10010357_66810</name>
</gene>
<accession>A0ABN0Z6S3</accession>
<evidence type="ECO:0000313" key="3">
    <source>
        <dbReference type="Proteomes" id="UP001500879"/>
    </source>
</evidence>
<keyword evidence="3" id="KW-1185">Reference proteome</keyword>
<evidence type="ECO:0000256" key="1">
    <source>
        <dbReference type="SAM" id="MobiDB-lite"/>
    </source>
</evidence>
<dbReference type="Proteomes" id="UP001500879">
    <property type="component" value="Unassembled WGS sequence"/>
</dbReference>
<reference evidence="2 3" key="1">
    <citation type="journal article" date="2019" name="Int. J. Syst. Evol. Microbiol.">
        <title>The Global Catalogue of Microorganisms (GCM) 10K type strain sequencing project: providing services to taxonomists for standard genome sequencing and annotation.</title>
        <authorList>
            <consortium name="The Broad Institute Genomics Platform"/>
            <consortium name="The Broad Institute Genome Sequencing Center for Infectious Disease"/>
            <person name="Wu L."/>
            <person name="Ma J."/>
        </authorList>
    </citation>
    <scope>NUCLEOTIDE SEQUENCE [LARGE SCALE GENOMIC DNA]</scope>
    <source>
        <strain evidence="2 3">JCM 4788</strain>
    </source>
</reference>
<feature type="compositionally biased region" description="Basic and acidic residues" evidence="1">
    <location>
        <begin position="34"/>
        <end position="55"/>
    </location>
</feature>
<evidence type="ECO:0000313" key="2">
    <source>
        <dbReference type="EMBL" id="GAA0435995.1"/>
    </source>
</evidence>
<feature type="region of interest" description="Disordered" evidence="1">
    <location>
        <begin position="34"/>
        <end position="65"/>
    </location>
</feature>
<dbReference type="RefSeq" id="WP_344032427.1">
    <property type="nucleotide sequence ID" value="NZ_BAAABX010000086.1"/>
</dbReference>
<sequence>MSRSMLPAPMWDLPPFPSTEECTACQRFDGAARQAEKRGNTEHAKVYRRQKENHLTRPHKPAGSV</sequence>
<organism evidence="2 3">
    <name type="scientific">Streptomyces luteireticuli</name>
    <dbReference type="NCBI Taxonomy" id="173858"/>
    <lineage>
        <taxon>Bacteria</taxon>
        <taxon>Bacillati</taxon>
        <taxon>Actinomycetota</taxon>
        <taxon>Actinomycetes</taxon>
        <taxon>Kitasatosporales</taxon>
        <taxon>Streptomycetaceae</taxon>
        <taxon>Streptomyces</taxon>
    </lineage>
</organism>
<protein>
    <submittedName>
        <fullName evidence="2">Uncharacterized protein</fullName>
    </submittedName>
</protein>